<dbReference type="RefSeq" id="WP_055263100.1">
    <property type="nucleotide sequence ID" value="NZ_CYXV01000009.1"/>
</dbReference>
<gene>
    <name evidence="2" type="ORF">ERS852420_02295</name>
    <name evidence="3" type="ORF">GMD30_16580</name>
</gene>
<evidence type="ECO:0000313" key="5">
    <source>
        <dbReference type="Proteomes" id="UP000446657"/>
    </source>
</evidence>
<evidence type="ECO:0000256" key="1">
    <source>
        <dbReference type="SAM" id="Coils"/>
    </source>
</evidence>
<organism evidence="2 4">
    <name type="scientific">Roseburia faecis</name>
    <dbReference type="NCBI Taxonomy" id="301302"/>
    <lineage>
        <taxon>Bacteria</taxon>
        <taxon>Bacillati</taxon>
        <taxon>Bacillota</taxon>
        <taxon>Clostridia</taxon>
        <taxon>Lachnospirales</taxon>
        <taxon>Lachnospiraceae</taxon>
        <taxon>Roseburia</taxon>
    </lineage>
</organism>
<dbReference type="EMBL" id="WNAL01000064">
    <property type="protein sequence ID" value="MTR83237.1"/>
    <property type="molecule type" value="Genomic_DNA"/>
</dbReference>
<evidence type="ECO:0000313" key="3">
    <source>
        <dbReference type="EMBL" id="MTR83237.1"/>
    </source>
</evidence>
<evidence type="ECO:0000313" key="4">
    <source>
        <dbReference type="Proteomes" id="UP000095495"/>
    </source>
</evidence>
<reference evidence="3 5" key="2">
    <citation type="journal article" date="2019" name="Nat. Med.">
        <title>A library of human gut bacterial isolates paired with longitudinal multiomics data enables mechanistic microbiome research.</title>
        <authorList>
            <person name="Poyet M."/>
            <person name="Groussin M."/>
            <person name="Gibbons S.M."/>
            <person name="Avila-Pacheco J."/>
            <person name="Jiang X."/>
            <person name="Kearney S.M."/>
            <person name="Perrotta A.R."/>
            <person name="Berdy B."/>
            <person name="Zhao S."/>
            <person name="Lieberman T.D."/>
            <person name="Swanson P.K."/>
            <person name="Smith M."/>
            <person name="Roesemann S."/>
            <person name="Alexander J.E."/>
            <person name="Rich S.A."/>
            <person name="Livny J."/>
            <person name="Vlamakis H."/>
            <person name="Clish C."/>
            <person name="Bullock K."/>
            <person name="Deik A."/>
            <person name="Scott J."/>
            <person name="Pierce K.A."/>
            <person name="Xavier R.J."/>
            <person name="Alm E.J."/>
        </authorList>
    </citation>
    <scope>NUCLEOTIDE SEQUENCE [LARGE SCALE GENOMIC DNA]</scope>
    <source>
        <strain evidence="3 5">BIOML-A1</strain>
    </source>
</reference>
<sequence length="77" mass="8979">MMVDMRNIKNNELVSLDILDIDMRLSIVGEPDAYKVKVCRDYVLDRSFKTKDEAEEQLKALSLARNNLENELRTYAN</sequence>
<feature type="coiled-coil region" evidence="1">
    <location>
        <begin position="44"/>
        <end position="71"/>
    </location>
</feature>
<evidence type="ECO:0000313" key="2">
    <source>
        <dbReference type="EMBL" id="CUN03563.1"/>
    </source>
</evidence>
<dbReference type="Proteomes" id="UP000446657">
    <property type="component" value="Unassembled WGS sequence"/>
</dbReference>
<protein>
    <submittedName>
        <fullName evidence="2">Uncharacterized protein</fullName>
    </submittedName>
</protein>
<accession>A0A173TL80</accession>
<dbReference type="AlphaFoldDB" id="A0A173TL80"/>
<name>A0A173TL80_9FIRM</name>
<proteinExistence type="predicted"/>
<dbReference type="EMBL" id="CYXV01000009">
    <property type="protein sequence ID" value="CUN03563.1"/>
    <property type="molecule type" value="Genomic_DNA"/>
</dbReference>
<reference evidence="2 4" key="1">
    <citation type="submission" date="2015-09" db="EMBL/GenBank/DDBJ databases">
        <authorList>
            <consortium name="Pathogen Informatics"/>
        </authorList>
    </citation>
    <scope>NUCLEOTIDE SEQUENCE [LARGE SCALE GENOMIC DNA]</scope>
    <source>
        <strain evidence="2 4">2789STDY5608863</strain>
    </source>
</reference>
<dbReference type="Proteomes" id="UP000095495">
    <property type="component" value="Unassembled WGS sequence"/>
</dbReference>
<keyword evidence="1" id="KW-0175">Coiled coil</keyword>